<feature type="region of interest" description="Disordered" evidence="1">
    <location>
        <begin position="39"/>
        <end position="66"/>
    </location>
</feature>
<sequence>MPDDRGIVPRYRDTFMPSYQQEGNQNKSIKFKTENNFLGEVNTRPPARGRRRATASPPSLPSSRRVAVVTSRATNDYCPNTGYFLITRLREAKIRVRVDLDLVPSCIKRRLAFTRLKLF</sequence>
<protein>
    <submittedName>
        <fullName evidence="2">Uncharacterized protein</fullName>
    </submittedName>
</protein>
<organism evidence="2 3">
    <name type="scientific">Eumeta variegata</name>
    <name type="common">Bagworm moth</name>
    <name type="synonym">Eumeta japonica</name>
    <dbReference type="NCBI Taxonomy" id="151549"/>
    <lineage>
        <taxon>Eukaryota</taxon>
        <taxon>Metazoa</taxon>
        <taxon>Ecdysozoa</taxon>
        <taxon>Arthropoda</taxon>
        <taxon>Hexapoda</taxon>
        <taxon>Insecta</taxon>
        <taxon>Pterygota</taxon>
        <taxon>Neoptera</taxon>
        <taxon>Endopterygota</taxon>
        <taxon>Lepidoptera</taxon>
        <taxon>Glossata</taxon>
        <taxon>Ditrysia</taxon>
        <taxon>Tineoidea</taxon>
        <taxon>Psychidae</taxon>
        <taxon>Oiketicinae</taxon>
        <taxon>Eumeta</taxon>
    </lineage>
</organism>
<evidence type="ECO:0000313" key="2">
    <source>
        <dbReference type="EMBL" id="GBP84180.1"/>
    </source>
</evidence>
<gene>
    <name evidence="2" type="ORF">EVAR_61373_1</name>
</gene>
<dbReference type="AlphaFoldDB" id="A0A4C1Z901"/>
<reference evidence="2 3" key="1">
    <citation type="journal article" date="2019" name="Commun. Biol.">
        <title>The bagworm genome reveals a unique fibroin gene that provides high tensile strength.</title>
        <authorList>
            <person name="Kono N."/>
            <person name="Nakamura H."/>
            <person name="Ohtoshi R."/>
            <person name="Tomita M."/>
            <person name="Numata K."/>
            <person name="Arakawa K."/>
        </authorList>
    </citation>
    <scope>NUCLEOTIDE SEQUENCE [LARGE SCALE GENOMIC DNA]</scope>
</reference>
<accession>A0A4C1Z901</accession>
<keyword evidence="3" id="KW-1185">Reference proteome</keyword>
<evidence type="ECO:0000313" key="3">
    <source>
        <dbReference type="Proteomes" id="UP000299102"/>
    </source>
</evidence>
<dbReference type="Proteomes" id="UP000299102">
    <property type="component" value="Unassembled WGS sequence"/>
</dbReference>
<evidence type="ECO:0000256" key="1">
    <source>
        <dbReference type="SAM" id="MobiDB-lite"/>
    </source>
</evidence>
<proteinExistence type="predicted"/>
<comment type="caution">
    <text evidence="2">The sequence shown here is derived from an EMBL/GenBank/DDBJ whole genome shotgun (WGS) entry which is preliminary data.</text>
</comment>
<dbReference type="EMBL" id="BGZK01001664">
    <property type="protein sequence ID" value="GBP84180.1"/>
    <property type="molecule type" value="Genomic_DNA"/>
</dbReference>
<name>A0A4C1Z901_EUMVA</name>